<protein>
    <submittedName>
        <fullName evidence="7">Uncharacterized membrane protein YgaE (UPF0421/DUF939 family)</fullName>
    </submittedName>
</protein>
<organism evidence="7 8">
    <name type="scientific">Helcobacillus massiliensis</name>
    <dbReference type="NCBI Taxonomy" id="521392"/>
    <lineage>
        <taxon>Bacteria</taxon>
        <taxon>Bacillati</taxon>
        <taxon>Actinomycetota</taxon>
        <taxon>Actinomycetes</taxon>
        <taxon>Micrococcales</taxon>
        <taxon>Dermabacteraceae</taxon>
        <taxon>Helcobacillus</taxon>
    </lineage>
</organism>
<dbReference type="GO" id="GO:0016020">
    <property type="term" value="C:membrane"/>
    <property type="evidence" value="ECO:0007669"/>
    <property type="project" value="UniProtKB-SubCell"/>
</dbReference>
<feature type="transmembrane region" description="Helical" evidence="5">
    <location>
        <begin position="126"/>
        <end position="144"/>
    </location>
</feature>
<evidence type="ECO:0000256" key="4">
    <source>
        <dbReference type="ARBA" id="ARBA00023136"/>
    </source>
</evidence>
<evidence type="ECO:0000259" key="6">
    <source>
        <dbReference type="Pfam" id="PF13515"/>
    </source>
</evidence>
<reference evidence="7 8" key="1">
    <citation type="submission" date="2020-08" db="EMBL/GenBank/DDBJ databases">
        <title>Sequencing the genomes of 1000 actinobacteria strains.</title>
        <authorList>
            <person name="Klenk H.-P."/>
        </authorList>
    </citation>
    <scope>NUCLEOTIDE SEQUENCE [LARGE SCALE GENOMIC DNA]</scope>
    <source>
        <strain evidence="7 8">DSM 23040</strain>
    </source>
</reference>
<dbReference type="InterPro" id="IPR049453">
    <property type="entry name" value="Memb_transporter_dom"/>
</dbReference>
<keyword evidence="3 5" id="KW-1133">Transmembrane helix</keyword>
<feature type="transmembrane region" description="Helical" evidence="5">
    <location>
        <begin position="31"/>
        <end position="49"/>
    </location>
</feature>
<keyword evidence="2 5" id="KW-0812">Transmembrane</keyword>
<evidence type="ECO:0000256" key="2">
    <source>
        <dbReference type="ARBA" id="ARBA00022692"/>
    </source>
</evidence>
<feature type="transmembrane region" description="Helical" evidence="5">
    <location>
        <begin position="101"/>
        <end position="119"/>
    </location>
</feature>
<evidence type="ECO:0000313" key="7">
    <source>
        <dbReference type="EMBL" id="MBB3023233.1"/>
    </source>
</evidence>
<dbReference type="EMBL" id="JACHWP010000003">
    <property type="protein sequence ID" value="MBB3023233.1"/>
    <property type="molecule type" value="Genomic_DNA"/>
</dbReference>
<feature type="transmembrane region" description="Helical" evidence="5">
    <location>
        <begin position="150"/>
        <end position="167"/>
    </location>
</feature>
<dbReference type="Proteomes" id="UP000568050">
    <property type="component" value="Unassembled WGS sequence"/>
</dbReference>
<dbReference type="AlphaFoldDB" id="A0A839QRX3"/>
<keyword evidence="8" id="KW-1185">Reference proteome</keyword>
<comment type="caution">
    <text evidence="7">The sequence shown here is derived from an EMBL/GenBank/DDBJ whole genome shotgun (WGS) entry which is preliminary data.</text>
</comment>
<evidence type="ECO:0000256" key="1">
    <source>
        <dbReference type="ARBA" id="ARBA00004141"/>
    </source>
</evidence>
<evidence type="ECO:0000313" key="8">
    <source>
        <dbReference type="Proteomes" id="UP000568050"/>
    </source>
</evidence>
<evidence type="ECO:0000256" key="3">
    <source>
        <dbReference type="ARBA" id="ARBA00022989"/>
    </source>
</evidence>
<dbReference type="Pfam" id="PF13515">
    <property type="entry name" value="FUSC_2"/>
    <property type="match status" value="1"/>
</dbReference>
<gene>
    <name evidence="7" type="ORF">FHX50_001518</name>
</gene>
<dbReference type="RefSeq" id="WP_239376238.1">
    <property type="nucleotide sequence ID" value="NZ_CBCSFZ010000023.1"/>
</dbReference>
<accession>A0A839QRX3</accession>
<sequence length="427" mass="46363">MAPPVSDRVRMAVGGWAGGGFTRVKLSLPQILLAAGTAAVAYLICLTLWGHQYPFFASITAFIIIGFTLETKVNKVLGFSFGVLLGVLLGETARLTIGSGVWQIFVTITVAVTISRFLNDGIVFSIQAGIQSLLVMVMPVTPVMEPTSRIVDALTGIILGAIASFLFTGDPRRAQSRAANSFFLELEDALNSLALSARTGTQDVARAALRSLRRSSQRHTDAWQLANDAAEEITTYSPTAHRHARHVQKVHHLLVGSDRAMRNVRVIARRQVEFMSASPGREFPTLAAAYVAGVDAVQAIRLSVGEDAEFTEARRKLKEFTAYLTPEDLLRPRGEDPLGRAAHFQGITLVIQLRSLAIDLLEATGLEAAEARRFLPSLIVASDGNAIGPRPLTMELQAVEPPATTEALELLITDRTDPDRNHPRRLT</sequence>
<comment type="subcellular location">
    <subcellularLocation>
        <location evidence="1">Membrane</location>
        <topology evidence="1">Multi-pass membrane protein</topology>
    </subcellularLocation>
</comment>
<name>A0A839QRX3_9MICO</name>
<keyword evidence="4 5" id="KW-0472">Membrane</keyword>
<proteinExistence type="predicted"/>
<feature type="domain" description="Integral membrane bound transporter" evidence="6">
    <location>
        <begin position="41"/>
        <end position="162"/>
    </location>
</feature>
<feature type="transmembrane region" description="Helical" evidence="5">
    <location>
        <begin position="55"/>
        <end position="71"/>
    </location>
</feature>
<evidence type="ECO:0000256" key="5">
    <source>
        <dbReference type="SAM" id="Phobius"/>
    </source>
</evidence>